<evidence type="ECO:0000313" key="2">
    <source>
        <dbReference type="EMBL" id="THV53828.1"/>
    </source>
</evidence>
<dbReference type="Proteomes" id="UP000308671">
    <property type="component" value="Unassembled WGS sequence"/>
</dbReference>
<evidence type="ECO:0000313" key="3">
    <source>
        <dbReference type="Proteomes" id="UP000308671"/>
    </source>
</evidence>
<gene>
    <name evidence="2" type="ORF">BGAL_0041g00370</name>
</gene>
<dbReference type="AlphaFoldDB" id="A0A4S8R7D1"/>
<name>A0A4S8R7D1_9HELO</name>
<keyword evidence="1" id="KW-0175">Coiled coil</keyword>
<comment type="caution">
    <text evidence="2">The sequence shown here is derived from an EMBL/GenBank/DDBJ whole genome shotgun (WGS) entry which is preliminary data.</text>
</comment>
<sequence>MASFAVSNNKYLRHIGQLTATCDCEENHIVCHHRSLIVASAVRKTKILEQPRIGRLRCLAFESTIPAPQPETYTEHLAVLRNPTHEEWKSRPHRYLSPTLCNISPHYVQRFVEPPVREMLLEGKWPGKRHEFTLGKAQEDEIKAMKNRGELLNREKIRREEKRKIPYKFEHKLELLMMKILELRWKRDEEEDLCEYLETLVGVKESEEQQREFAEQKMEYLLERENLKKKRESYVQRALKVLKEASAAGGQMCRYVEYVWQRDDFILGDLGDCLEEQDEKEWRDRERERDEEWEKRKIEGCRMKKEQKEQKGGGDGGVGKNVKIEWVDESLSLHLDVSGGGKKIS</sequence>
<evidence type="ECO:0000256" key="1">
    <source>
        <dbReference type="SAM" id="Coils"/>
    </source>
</evidence>
<dbReference type="EMBL" id="PQXL01000041">
    <property type="protein sequence ID" value="THV53828.1"/>
    <property type="molecule type" value="Genomic_DNA"/>
</dbReference>
<reference evidence="2 3" key="1">
    <citation type="submission" date="2017-12" db="EMBL/GenBank/DDBJ databases">
        <title>Comparative genomics of Botrytis spp.</title>
        <authorList>
            <person name="Valero-Jimenez C.A."/>
            <person name="Tapia P."/>
            <person name="Veloso J."/>
            <person name="Silva-Moreno E."/>
            <person name="Staats M."/>
            <person name="Valdes J.H."/>
            <person name="Van Kan J.A.L."/>
        </authorList>
    </citation>
    <scope>NUCLEOTIDE SEQUENCE [LARGE SCALE GENOMIC DNA]</scope>
    <source>
        <strain evidence="2 3">MUCL435</strain>
    </source>
</reference>
<protein>
    <submittedName>
        <fullName evidence="2">Uncharacterized protein</fullName>
    </submittedName>
</protein>
<keyword evidence="3" id="KW-1185">Reference proteome</keyword>
<proteinExistence type="predicted"/>
<feature type="coiled-coil region" evidence="1">
    <location>
        <begin position="197"/>
        <end position="237"/>
    </location>
</feature>
<accession>A0A4S8R7D1</accession>
<organism evidence="2 3">
    <name type="scientific">Botrytis galanthina</name>
    <dbReference type="NCBI Taxonomy" id="278940"/>
    <lineage>
        <taxon>Eukaryota</taxon>
        <taxon>Fungi</taxon>
        <taxon>Dikarya</taxon>
        <taxon>Ascomycota</taxon>
        <taxon>Pezizomycotina</taxon>
        <taxon>Leotiomycetes</taxon>
        <taxon>Helotiales</taxon>
        <taxon>Sclerotiniaceae</taxon>
        <taxon>Botrytis</taxon>
    </lineage>
</organism>
<dbReference type="OrthoDB" id="3563914at2759"/>